<evidence type="ECO:0000259" key="11">
    <source>
        <dbReference type="PROSITE" id="PS50011"/>
    </source>
</evidence>
<dbReference type="PROSITE" id="PS00107">
    <property type="entry name" value="PROTEIN_KINASE_ATP"/>
    <property type="match status" value="1"/>
</dbReference>
<feature type="compositionally biased region" description="Polar residues" evidence="10">
    <location>
        <begin position="498"/>
        <end position="512"/>
    </location>
</feature>
<dbReference type="eggNOG" id="KOG0583">
    <property type="taxonomic scope" value="Eukaryota"/>
</dbReference>
<dbReference type="InParanoid" id="G0MCZ0"/>
<dbReference type="PROSITE" id="PS50011">
    <property type="entry name" value="PROTEIN_KINASE_DOM"/>
    <property type="match status" value="1"/>
</dbReference>
<evidence type="ECO:0000256" key="6">
    <source>
        <dbReference type="ARBA" id="ARBA00022840"/>
    </source>
</evidence>
<evidence type="ECO:0000256" key="7">
    <source>
        <dbReference type="ARBA" id="ARBA00047899"/>
    </source>
</evidence>
<feature type="compositionally biased region" description="Basic and acidic residues" evidence="10">
    <location>
        <begin position="78"/>
        <end position="87"/>
    </location>
</feature>
<dbReference type="EMBL" id="GL379790">
    <property type="protein sequence ID" value="EGT49761.1"/>
    <property type="molecule type" value="Genomic_DNA"/>
</dbReference>
<dbReference type="Proteomes" id="UP000008068">
    <property type="component" value="Unassembled WGS sequence"/>
</dbReference>
<dbReference type="GO" id="GO:0035556">
    <property type="term" value="P:intracellular signal transduction"/>
    <property type="evidence" value="ECO:0007669"/>
    <property type="project" value="TreeGrafter"/>
</dbReference>
<evidence type="ECO:0000256" key="3">
    <source>
        <dbReference type="ARBA" id="ARBA00022679"/>
    </source>
</evidence>
<dbReference type="STRING" id="135651.G0MCZ0"/>
<dbReference type="OrthoDB" id="193931at2759"/>
<dbReference type="SUPFAM" id="SSF56112">
    <property type="entry name" value="Protein kinase-like (PK-like)"/>
    <property type="match status" value="1"/>
</dbReference>
<protein>
    <recommendedName>
        <fullName evidence="1">non-specific serine/threonine protein kinase</fullName>
        <ecNumber evidence="1">2.7.11.1</ecNumber>
    </recommendedName>
</protein>
<accession>G0MCZ0</accession>
<dbReference type="GO" id="GO:0005524">
    <property type="term" value="F:ATP binding"/>
    <property type="evidence" value="ECO:0007669"/>
    <property type="project" value="UniProtKB-UniRule"/>
</dbReference>
<dbReference type="GO" id="GO:0005737">
    <property type="term" value="C:cytoplasm"/>
    <property type="evidence" value="ECO:0007669"/>
    <property type="project" value="TreeGrafter"/>
</dbReference>
<evidence type="ECO:0000313" key="12">
    <source>
        <dbReference type="EMBL" id="EGT49761.1"/>
    </source>
</evidence>
<dbReference type="GO" id="GO:0000226">
    <property type="term" value="P:microtubule cytoskeleton organization"/>
    <property type="evidence" value="ECO:0007669"/>
    <property type="project" value="TreeGrafter"/>
</dbReference>
<dbReference type="Gene3D" id="1.10.510.10">
    <property type="entry name" value="Transferase(Phosphotransferase) domain 1"/>
    <property type="match status" value="1"/>
</dbReference>
<dbReference type="InterPro" id="IPR011009">
    <property type="entry name" value="Kinase-like_dom_sf"/>
</dbReference>
<evidence type="ECO:0000313" key="13">
    <source>
        <dbReference type="Proteomes" id="UP000008068"/>
    </source>
</evidence>
<organism evidence="13">
    <name type="scientific">Caenorhabditis brenneri</name>
    <name type="common">Nematode worm</name>
    <dbReference type="NCBI Taxonomy" id="135651"/>
    <lineage>
        <taxon>Eukaryota</taxon>
        <taxon>Metazoa</taxon>
        <taxon>Ecdysozoa</taxon>
        <taxon>Nematoda</taxon>
        <taxon>Chromadorea</taxon>
        <taxon>Rhabditida</taxon>
        <taxon>Rhabditina</taxon>
        <taxon>Rhabditomorpha</taxon>
        <taxon>Rhabditoidea</taxon>
        <taxon>Rhabditidae</taxon>
        <taxon>Peloderinae</taxon>
        <taxon>Caenorhabditis</taxon>
    </lineage>
</organism>
<evidence type="ECO:0000256" key="10">
    <source>
        <dbReference type="SAM" id="MobiDB-lite"/>
    </source>
</evidence>
<evidence type="ECO:0000256" key="9">
    <source>
        <dbReference type="PROSITE-ProRule" id="PRU10141"/>
    </source>
</evidence>
<evidence type="ECO:0000256" key="8">
    <source>
        <dbReference type="ARBA" id="ARBA00048679"/>
    </source>
</evidence>
<dbReference type="EC" id="2.7.11.1" evidence="1"/>
<dbReference type="InterPro" id="IPR008271">
    <property type="entry name" value="Ser/Thr_kinase_AS"/>
</dbReference>
<dbReference type="FunFam" id="3.30.200.20:FF:000003">
    <property type="entry name" value="Non-specific serine/threonine protein kinase"/>
    <property type="match status" value="1"/>
</dbReference>
<dbReference type="HOGENOM" id="CLU_000288_63_1_1"/>
<sequence>MSSQLTQQTIQPSTSSPASSIRAQALRNASGRTVRSDPPTYSSILLVSGRAKSFRSSLDVEDNVEDSRNNSDADSEESYEKPPEHVPARFVPTQRSDDGGYPSHHHHEQFNRTVSAVSLPVGKQLKDMSDKSMYERAVESLNSDPMVHKEVALGRRIGFYRLGKELGAGNFSKVKLGVHQLTKEKVAIKIMDKAKMDQKAQKLLTREIQSMEKMNHPNIIKLFECVETLTRVHLVVEYASGGELYTYVHERGKLSEADAKPLFAQIVSAVAHMHSRNLVHRDIKAENVMFSSPNTVKLVDFGFSCLVSRDQLLETFCGSPPYAAPELFRDKSYSGELVDIWALGVLLYFMLVGVTPFKGETVADMKVMIMEGKFQLPEYISIMAGDLIKGMLRTEIEKRADIEFVKKNFWMRDCRFTKSYLSIKANVKVEDETEKNAINDRVWKIMNNYGITKEMLVEENMDKGPRDAVIGTYRIVQFQVQGEMAKIAKDKDTPPPTSSSFSNGSPTIQNNNRKLKKSRTCAIL</sequence>
<evidence type="ECO:0000256" key="1">
    <source>
        <dbReference type="ARBA" id="ARBA00012513"/>
    </source>
</evidence>
<keyword evidence="4 9" id="KW-0547">Nucleotide-binding</keyword>
<dbReference type="InterPro" id="IPR017441">
    <property type="entry name" value="Protein_kinase_ATP_BS"/>
</dbReference>
<keyword evidence="13" id="KW-1185">Reference proteome</keyword>
<dbReference type="FunFam" id="1.10.510.10:FF:001477">
    <property type="entry name" value="Protein CBG16284"/>
    <property type="match status" value="1"/>
</dbReference>
<dbReference type="SMART" id="SM00220">
    <property type="entry name" value="S_TKc"/>
    <property type="match status" value="1"/>
</dbReference>
<reference evidence="13" key="1">
    <citation type="submission" date="2011-07" db="EMBL/GenBank/DDBJ databases">
        <authorList>
            <consortium name="Caenorhabditis brenneri Sequencing and Analysis Consortium"/>
            <person name="Wilson R.K."/>
        </authorList>
    </citation>
    <scope>NUCLEOTIDE SEQUENCE [LARGE SCALE GENOMIC DNA]</scope>
    <source>
        <strain evidence="13">PB2801</strain>
    </source>
</reference>
<dbReference type="PANTHER" id="PTHR24346:SF49">
    <property type="entry name" value="NIM1 SERINE_THREONINE PROTEIN KINASE"/>
    <property type="match status" value="1"/>
</dbReference>
<name>G0MCZ0_CAEBE</name>
<evidence type="ECO:0000256" key="5">
    <source>
        <dbReference type="ARBA" id="ARBA00022777"/>
    </source>
</evidence>
<feature type="region of interest" description="Disordered" evidence="10">
    <location>
        <begin position="488"/>
        <end position="519"/>
    </location>
</feature>
<dbReference type="GO" id="GO:0050321">
    <property type="term" value="F:tau-protein kinase activity"/>
    <property type="evidence" value="ECO:0007669"/>
    <property type="project" value="TreeGrafter"/>
</dbReference>
<dbReference type="AlphaFoldDB" id="G0MCZ0"/>
<evidence type="ECO:0000256" key="2">
    <source>
        <dbReference type="ARBA" id="ARBA00022527"/>
    </source>
</evidence>
<dbReference type="PANTHER" id="PTHR24346">
    <property type="entry name" value="MAP/MICROTUBULE AFFINITY-REGULATING KINASE"/>
    <property type="match status" value="1"/>
</dbReference>
<dbReference type="OMA" id="NHMHELN"/>
<dbReference type="FunCoup" id="G0MCZ0">
    <property type="interactions" value="32"/>
</dbReference>
<gene>
    <name evidence="12" type="ORF">CAEBREN_16658</name>
</gene>
<comment type="catalytic activity">
    <reaction evidence="7">
        <text>L-threonyl-[protein] + ATP = O-phospho-L-threonyl-[protein] + ADP + H(+)</text>
        <dbReference type="Rhea" id="RHEA:46608"/>
        <dbReference type="Rhea" id="RHEA-COMP:11060"/>
        <dbReference type="Rhea" id="RHEA-COMP:11605"/>
        <dbReference type="ChEBI" id="CHEBI:15378"/>
        <dbReference type="ChEBI" id="CHEBI:30013"/>
        <dbReference type="ChEBI" id="CHEBI:30616"/>
        <dbReference type="ChEBI" id="CHEBI:61977"/>
        <dbReference type="ChEBI" id="CHEBI:456216"/>
        <dbReference type="EC" id="2.7.11.1"/>
    </reaction>
</comment>
<dbReference type="PROSITE" id="PS00108">
    <property type="entry name" value="PROTEIN_KINASE_ST"/>
    <property type="match status" value="1"/>
</dbReference>
<keyword evidence="6 9" id="KW-0067">ATP-binding</keyword>
<keyword evidence="2" id="KW-0723">Serine/threonine-protein kinase</keyword>
<feature type="domain" description="Protein kinase" evidence="11">
    <location>
        <begin position="160"/>
        <end position="411"/>
    </location>
</feature>
<dbReference type="Pfam" id="PF00069">
    <property type="entry name" value="Pkinase"/>
    <property type="match status" value="1"/>
</dbReference>
<evidence type="ECO:0000256" key="4">
    <source>
        <dbReference type="ARBA" id="ARBA00022741"/>
    </source>
</evidence>
<feature type="binding site" evidence="9">
    <location>
        <position position="189"/>
    </location>
    <ligand>
        <name>ATP</name>
        <dbReference type="ChEBI" id="CHEBI:30616"/>
    </ligand>
</feature>
<feature type="compositionally biased region" description="Polar residues" evidence="10">
    <location>
        <begin position="1"/>
        <end position="22"/>
    </location>
</feature>
<keyword evidence="5" id="KW-0418">Kinase</keyword>
<keyword evidence="3" id="KW-0808">Transferase</keyword>
<dbReference type="InterPro" id="IPR000719">
    <property type="entry name" value="Prot_kinase_dom"/>
</dbReference>
<comment type="catalytic activity">
    <reaction evidence="8">
        <text>L-seryl-[protein] + ATP = O-phospho-L-seryl-[protein] + ADP + H(+)</text>
        <dbReference type="Rhea" id="RHEA:17989"/>
        <dbReference type="Rhea" id="RHEA-COMP:9863"/>
        <dbReference type="Rhea" id="RHEA-COMP:11604"/>
        <dbReference type="ChEBI" id="CHEBI:15378"/>
        <dbReference type="ChEBI" id="CHEBI:29999"/>
        <dbReference type="ChEBI" id="CHEBI:30616"/>
        <dbReference type="ChEBI" id="CHEBI:83421"/>
        <dbReference type="ChEBI" id="CHEBI:456216"/>
        <dbReference type="EC" id="2.7.11.1"/>
    </reaction>
</comment>
<proteinExistence type="predicted"/>
<feature type="region of interest" description="Disordered" evidence="10">
    <location>
        <begin position="1"/>
        <end position="106"/>
    </location>
</feature>